<sequence length="227" mass="25920">MYIRNALLMSSTAPGAAHSVAWNHHKREIQLGSGRNHEKLQIAGFCKSSYYWKLSLCYLTRSAITPFQCLGTPPPKGSTRAGIVPSCPSLDRRSPDTKVGFERRTFRSLYPAYPTRCSWGSRGPHPGRRVAPKRFVIFFIPLCQVEGWPSLCSRHSELGTENSTLFGKRWIGMRNTCPNKRSFWCWTHSSMEVPLAQPKTRFLTASLRIRRHQPTRAMVLRQRLSNT</sequence>
<organism evidence="1 2">
    <name type="scientific">Clonorchis sinensis</name>
    <name type="common">Chinese liver fluke</name>
    <dbReference type="NCBI Taxonomy" id="79923"/>
    <lineage>
        <taxon>Eukaryota</taxon>
        <taxon>Metazoa</taxon>
        <taxon>Spiralia</taxon>
        <taxon>Lophotrochozoa</taxon>
        <taxon>Platyhelminthes</taxon>
        <taxon>Trematoda</taxon>
        <taxon>Digenea</taxon>
        <taxon>Opisthorchiida</taxon>
        <taxon>Opisthorchiata</taxon>
        <taxon>Opisthorchiidae</taxon>
        <taxon>Clonorchis</taxon>
    </lineage>
</organism>
<protein>
    <submittedName>
        <fullName evidence="1">Uncharacterized protein</fullName>
    </submittedName>
</protein>
<dbReference type="AlphaFoldDB" id="A0A3R7F6E4"/>
<evidence type="ECO:0000313" key="2">
    <source>
        <dbReference type="Proteomes" id="UP000286415"/>
    </source>
</evidence>
<accession>A0A3R7F6E4</accession>
<gene>
    <name evidence="1" type="ORF">CSKR_103227</name>
</gene>
<dbReference type="Proteomes" id="UP000286415">
    <property type="component" value="Unassembled WGS sequence"/>
</dbReference>
<dbReference type="EMBL" id="NIRI02000077">
    <property type="protein sequence ID" value="KAG5441339.1"/>
    <property type="molecule type" value="Genomic_DNA"/>
</dbReference>
<dbReference type="InParanoid" id="A0A3R7F6E4"/>
<dbReference type="OrthoDB" id="10468450at2759"/>
<reference evidence="1 2" key="2">
    <citation type="journal article" date="2021" name="Genomics">
        <title>High-quality reference genome for Clonorchis sinensis.</title>
        <authorList>
            <person name="Young N.D."/>
            <person name="Stroehlein A.J."/>
            <person name="Kinkar L."/>
            <person name="Wang T."/>
            <person name="Sohn W.M."/>
            <person name="Chang B.C.H."/>
            <person name="Kaur P."/>
            <person name="Weisz D."/>
            <person name="Dudchenko O."/>
            <person name="Aiden E.L."/>
            <person name="Korhonen P.K."/>
            <person name="Gasser R.B."/>
        </authorList>
    </citation>
    <scope>NUCLEOTIDE SEQUENCE [LARGE SCALE GENOMIC DNA]</scope>
    <source>
        <strain evidence="1">Cs-k2</strain>
    </source>
</reference>
<keyword evidence="2" id="KW-1185">Reference proteome</keyword>
<name>A0A3R7F6E4_CLOSI</name>
<evidence type="ECO:0000313" key="1">
    <source>
        <dbReference type="EMBL" id="KAG5441339.1"/>
    </source>
</evidence>
<reference evidence="1 2" key="1">
    <citation type="journal article" date="2018" name="Biotechnol. Adv.">
        <title>Improved genomic resources and new bioinformatic workflow for the carcinogenic parasite Clonorchis sinensis: Biotechnological implications.</title>
        <authorList>
            <person name="Wang D."/>
            <person name="Korhonen P.K."/>
            <person name="Gasser R.B."/>
            <person name="Young N.D."/>
        </authorList>
    </citation>
    <scope>NUCLEOTIDE SEQUENCE [LARGE SCALE GENOMIC DNA]</scope>
    <source>
        <strain evidence="1">Cs-k2</strain>
    </source>
</reference>
<comment type="caution">
    <text evidence="1">The sequence shown here is derived from an EMBL/GenBank/DDBJ whole genome shotgun (WGS) entry which is preliminary data.</text>
</comment>
<proteinExistence type="predicted"/>